<name>A0A1L3J7G3_9FLAO</name>
<dbReference type="KEGG" id="grl:LPB144_11980"/>
<keyword evidence="2" id="KW-0813">Transport</keyword>
<dbReference type="GO" id="GO:0015679">
    <property type="term" value="P:plasma membrane copper ion transport"/>
    <property type="evidence" value="ECO:0007669"/>
    <property type="project" value="TreeGrafter"/>
</dbReference>
<proteinExistence type="inferred from homology"/>
<keyword evidence="3" id="KW-0812">Transmembrane</keyword>
<dbReference type="GO" id="GO:0022857">
    <property type="term" value="F:transmembrane transporter activity"/>
    <property type="evidence" value="ECO:0007669"/>
    <property type="project" value="InterPro"/>
</dbReference>
<feature type="domain" description="CusB-like beta-barrel" evidence="8">
    <location>
        <begin position="250"/>
        <end position="321"/>
    </location>
</feature>
<feature type="domain" description="CusB-like three alpha-helical bundle" evidence="6">
    <location>
        <begin position="164"/>
        <end position="211"/>
    </location>
</feature>
<feature type="transmembrane region" description="Helical" evidence="3">
    <location>
        <begin position="7"/>
        <end position="26"/>
    </location>
</feature>
<dbReference type="GO" id="GO:0016020">
    <property type="term" value="C:membrane"/>
    <property type="evidence" value="ECO:0007669"/>
    <property type="project" value="InterPro"/>
</dbReference>
<evidence type="ECO:0000256" key="3">
    <source>
        <dbReference type="SAM" id="Phobius"/>
    </source>
</evidence>
<dbReference type="InterPro" id="IPR058792">
    <property type="entry name" value="Beta-barrel_RND_2"/>
</dbReference>
<dbReference type="PANTHER" id="PTHR30097">
    <property type="entry name" value="CATION EFFLUX SYSTEM PROTEIN CUSB"/>
    <property type="match status" value="1"/>
</dbReference>
<dbReference type="InterPro" id="IPR058790">
    <property type="entry name" value="BSH_CusB"/>
</dbReference>
<dbReference type="Gene3D" id="2.40.50.100">
    <property type="match status" value="1"/>
</dbReference>
<dbReference type="Pfam" id="PF25954">
    <property type="entry name" value="Beta-barrel_RND_2"/>
    <property type="match status" value="1"/>
</dbReference>
<evidence type="ECO:0000259" key="6">
    <source>
        <dbReference type="Pfam" id="PF25869"/>
    </source>
</evidence>
<evidence type="ECO:0000259" key="4">
    <source>
        <dbReference type="Pfam" id="PF11827"/>
    </source>
</evidence>
<gene>
    <name evidence="10" type="ORF">LPB144_11980</name>
</gene>
<dbReference type="InterPro" id="IPR058791">
    <property type="entry name" value="3HB_CusB"/>
</dbReference>
<dbReference type="InterPro" id="IPR021782">
    <property type="entry name" value="DUF3347"/>
</dbReference>
<dbReference type="STRING" id="1913577.LPB144_11980"/>
<evidence type="ECO:0000256" key="1">
    <source>
        <dbReference type="ARBA" id="ARBA00009477"/>
    </source>
</evidence>
<dbReference type="InterPro" id="IPR051909">
    <property type="entry name" value="MFP_Cation_Efflux"/>
</dbReference>
<dbReference type="Proteomes" id="UP000182510">
    <property type="component" value="Chromosome"/>
</dbReference>
<keyword evidence="11" id="KW-1185">Reference proteome</keyword>
<dbReference type="InterPro" id="IPR058649">
    <property type="entry name" value="CzcB_C"/>
</dbReference>
<dbReference type="InterPro" id="IPR006143">
    <property type="entry name" value="RND_pump_MFP"/>
</dbReference>
<evidence type="ECO:0000259" key="5">
    <source>
        <dbReference type="Pfam" id="PF19335"/>
    </source>
</evidence>
<feature type="domain" description="CusB-like barrel-sandwich hybrid" evidence="7">
    <location>
        <begin position="135"/>
        <end position="246"/>
    </location>
</feature>
<dbReference type="InterPro" id="IPR045800">
    <property type="entry name" value="HMBD"/>
</dbReference>
<dbReference type="GO" id="GO:0030288">
    <property type="term" value="C:outer membrane-bounded periplasmic space"/>
    <property type="evidence" value="ECO:0007669"/>
    <property type="project" value="TreeGrafter"/>
</dbReference>
<dbReference type="NCBIfam" id="TIGR01730">
    <property type="entry name" value="RND_mfp"/>
    <property type="match status" value="1"/>
</dbReference>
<dbReference type="OrthoDB" id="9806939at2"/>
<dbReference type="RefSeq" id="WP_072553772.1">
    <property type="nucleotide sequence ID" value="NZ_CP018153.1"/>
</dbReference>
<feature type="domain" description="Heavy metal binding" evidence="5">
    <location>
        <begin position="49"/>
        <end position="75"/>
    </location>
</feature>
<dbReference type="SUPFAM" id="SSF111369">
    <property type="entry name" value="HlyD-like secretion proteins"/>
    <property type="match status" value="1"/>
</dbReference>
<keyword evidence="3" id="KW-1133">Transmembrane helix</keyword>
<dbReference type="PANTHER" id="PTHR30097:SF4">
    <property type="entry name" value="SLR6042 PROTEIN"/>
    <property type="match status" value="1"/>
</dbReference>
<evidence type="ECO:0000259" key="9">
    <source>
        <dbReference type="Pfam" id="PF25975"/>
    </source>
</evidence>
<dbReference type="Pfam" id="PF25919">
    <property type="entry name" value="BSH_CusB"/>
    <property type="match status" value="1"/>
</dbReference>
<reference evidence="10 11" key="1">
    <citation type="submission" date="2016-11" db="EMBL/GenBank/DDBJ databases">
        <title>Gramella sp. LPB0144 isolated from marine environment.</title>
        <authorList>
            <person name="Kim E."/>
            <person name="Yi H."/>
        </authorList>
    </citation>
    <scope>NUCLEOTIDE SEQUENCE [LARGE SCALE GENOMIC DNA]</scope>
    <source>
        <strain evidence="10 11">LPB0144</strain>
    </source>
</reference>
<dbReference type="FunFam" id="2.40.30.170:FF:000010">
    <property type="entry name" value="Efflux RND transporter periplasmic adaptor subunit"/>
    <property type="match status" value="1"/>
</dbReference>
<evidence type="ECO:0000313" key="10">
    <source>
        <dbReference type="EMBL" id="APG61082.1"/>
    </source>
</evidence>
<dbReference type="Pfam" id="PF25975">
    <property type="entry name" value="CzcB_C"/>
    <property type="match status" value="1"/>
</dbReference>
<sequence>MKTNKKNIITGIVILIAGMLLGWLFFGGNGNEANENDEHQHSASEQDQVWTCSMHPQIRQPDPGDCPICGMDLIPLSVEENSLDADMFKLSENAMKLANISTMTVGTGEASKELRLNGKVEVDERSSYTQATHIPGRIEQLNVNFTGEKVSRGQSLAIVYSPALVTAQEELLQAQDIRESQPELFAAAKQKLRNWKISDSQIERMLSRGEPIERFPITADVSGVVTELMAEQGDYLERGMPVYKIANLDKLWILFDLYETDLNWVKEGSKIEYTVQSIPGKTFEGKIDFIDPLLNNNTRVATARIEVSNKDAKLKPGMFVSGIVKNDLAGAKAKEMVIPKSAVLWTGERSVVYIKEDAETGAGFKLREITLGPALGDSYVVQDGLKEGEEIVVNGTFTVDAAAQLQGKTSMMNPKTEEPNADAMMMKMDIPQTYQAQFTPVLAEYFKLKDALVASDAEKAKAEAYKMLELLNKTKTAKLEGMIKSHLSKVKDMLQAISEINKIENQRDHFIILSENMVALASNMNFEGNPVYVQFCPMANNNKGANWISLSSDVRNPYYGDAMLTCGEIKDTLK</sequence>
<organism evidence="10 11">
    <name type="scientific">Christiangramia salexigens</name>
    <dbReference type="NCBI Taxonomy" id="1913577"/>
    <lineage>
        <taxon>Bacteria</taxon>
        <taxon>Pseudomonadati</taxon>
        <taxon>Bacteroidota</taxon>
        <taxon>Flavobacteriia</taxon>
        <taxon>Flavobacteriales</taxon>
        <taxon>Flavobacteriaceae</taxon>
        <taxon>Christiangramia</taxon>
    </lineage>
</organism>
<dbReference type="Pfam" id="PF11827">
    <property type="entry name" value="DUF3347"/>
    <property type="match status" value="1"/>
</dbReference>
<dbReference type="GO" id="GO:0046914">
    <property type="term" value="F:transition metal ion binding"/>
    <property type="evidence" value="ECO:0007669"/>
    <property type="project" value="TreeGrafter"/>
</dbReference>
<dbReference type="Pfam" id="PF19335">
    <property type="entry name" value="HMBD"/>
    <property type="match status" value="1"/>
</dbReference>
<accession>A0A1L3J7G3</accession>
<dbReference type="AlphaFoldDB" id="A0A1L3J7G3"/>
<evidence type="ECO:0000256" key="2">
    <source>
        <dbReference type="ARBA" id="ARBA00022448"/>
    </source>
</evidence>
<dbReference type="Gene3D" id="2.40.30.170">
    <property type="match status" value="1"/>
</dbReference>
<comment type="similarity">
    <text evidence="1">Belongs to the membrane fusion protein (MFP) (TC 8.A.1) family.</text>
</comment>
<evidence type="ECO:0000313" key="11">
    <source>
        <dbReference type="Proteomes" id="UP000182510"/>
    </source>
</evidence>
<evidence type="ECO:0000259" key="8">
    <source>
        <dbReference type="Pfam" id="PF25954"/>
    </source>
</evidence>
<dbReference type="EMBL" id="CP018153">
    <property type="protein sequence ID" value="APG61082.1"/>
    <property type="molecule type" value="Genomic_DNA"/>
</dbReference>
<feature type="domain" description="CzcB-like C-terminal circularly permuted SH3-like" evidence="9">
    <location>
        <begin position="337"/>
        <end position="399"/>
    </location>
</feature>
<keyword evidence="3" id="KW-0472">Membrane</keyword>
<protein>
    <submittedName>
        <fullName evidence="10">Efflux transporter periplasmic adaptor subunit</fullName>
    </submittedName>
</protein>
<feature type="domain" description="DUF3347" evidence="4">
    <location>
        <begin position="441"/>
        <end position="525"/>
    </location>
</feature>
<dbReference type="Gene3D" id="2.40.420.20">
    <property type="match status" value="1"/>
</dbReference>
<evidence type="ECO:0000259" key="7">
    <source>
        <dbReference type="Pfam" id="PF25919"/>
    </source>
</evidence>
<dbReference type="Pfam" id="PF25869">
    <property type="entry name" value="3HB_CusB"/>
    <property type="match status" value="1"/>
</dbReference>
<dbReference type="GO" id="GO:0060003">
    <property type="term" value="P:copper ion export"/>
    <property type="evidence" value="ECO:0007669"/>
    <property type="project" value="TreeGrafter"/>
</dbReference>